<dbReference type="AlphaFoldDB" id="A0AA36ND94"/>
<gene>
    <name evidence="2" type="ORF">EVOR1521_LOCUS25677</name>
</gene>
<evidence type="ECO:0000313" key="2">
    <source>
        <dbReference type="EMBL" id="CAJ1402892.1"/>
    </source>
</evidence>
<comment type="caution">
    <text evidence="2">The sequence shown here is derived from an EMBL/GenBank/DDBJ whole genome shotgun (WGS) entry which is preliminary data.</text>
</comment>
<accession>A0AA36ND94</accession>
<sequence length="562" mass="63375">MPGATAKHRVPPASLVVETCRSSSLCRGLHMDSYVDVRGTLANSQHHPGLRTVGGSKVHEIAATLRLKPIRAALELSDLFFCHTWGPQKSSALADFEKEHRVVIAHCTDRTHEEFALQCSRLGIVGQQDLVFVLRSLPDIPHLASTPELKAGAFGSLPTQLHVSLHPIYRERENEEFLYTLLSSTEGQALLGDWNVGVWRYQEEGNVLQEEDVAFLEPEHIIHWHRRVAPFSRNRMLVHSIRHQVLLVLVHPGDLQRQRRGSKMTDFLLAGMSEDVQRFHRAWTLLATAIAARKELEDARQQLRAQQEEAIQLQEELEEARRANEEASLVLRCVSAFAPHFPPLSHFQTGIAGLACSDEAQLIPVHLLRFTHHTVNAEFAFGEAHENNQESIFKLFWSLFTGRLHPQDLEPLYVFKHTGPDGEVGLYSRNNRRLAALLMLQALRRDHLVAVPCRVIADDDRRPSPVDGRNYEQWFQSGYDGPSRRPGCTGLGFSLWPRRAGATPSHRQYPIFNHAQSTLYDLSRLAGRLPADVSMALRSIRARPAGDQDEETLTVASNLSRP</sequence>
<protein>
    <submittedName>
        <fullName evidence="2">Uncharacterized protein</fullName>
    </submittedName>
</protein>
<evidence type="ECO:0000256" key="1">
    <source>
        <dbReference type="SAM" id="Coils"/>
    </source>
</evidence>
<name>A0AA36ND94_9DINO</name>
<organism evidence="2 3">
    <name type="scientific">Effrenium voratum</name>
    <dbReference type="NCBI Taxonomy" id="2562239"/>
    <lineage>
        <taxon>Eukaryota</taxon>
        <taxon>Sar</taxon>
        <taxon>Alveolata</taxon>
        <taxon>Dinophyceae</taxon>
        <taxon>Suessiales</taxon>
        <taxon>Symbiodiniaceae</taxon>
        <taxon>Effrenium</taxon>
    </lineage>
</organism>
<evidence type="ECO:0000313" key="3">
    <source>
        <dbReference type="Proteomes" id="UP001178507"/>
    </source>
</evidence>
<reference evidence="2" key="1">
    <citation type="submission" date="2023-08" db="EMBL/GenBank/DDBJ databases">
        <authorList>
            <person name="Chen Y."/>
            <person name="Shah S."/>
            <person name="Dougan E. K."/>
            <person name="Thang M."/>
            <person name="Chan C."/>
        </authorList>
    </citation>
    <scope>NUCLEOTIDE SEQUENCE</scope>
</reference>
<dbReference type="Proteomes" id="UP001178507">
    <property type="component" value="Unassembled WGS sequence"/>
</dbReference>
<dbReference type="EMBL" id="CAUJNA010003472">
    <property type="protein sequence ID" value="CAJ1402892.1"/>
    <property type="molecule type" value="Genomic_DNA"/>
</dbReference>
<proteinExistence type="predicted"/>
<keyword evidence="3" id="KW-1185">Reference proteome</keyword>
<feature type="coiled-coil region" evidence="1">
    <location>
        <begin position="286"/>
        <end position="330"/>
    </location>
</feature>
<keyword evidence="1" id="KW-0175">Coiled coil</keyword>